<proteinExistence type="predicted"/>
<dbReference type="EMBL" id="DXBP01000018">
    <property type="protein sequence ID" value="HIZ41391.1"/>
    <property type="molecule type" value="Genomic_DNA"/>
</dbReference>
<feature type="domain" description="Tape measure protein N-terminal" evidence="1">
    <location>
        <begin position="81"/>
        <end position="262"/>
    </location>
</feature>
<dbReference type="Pfam" id="PF20155">
    <property type="entry name" value="TMP_3"/>
    <property type="match status" value="1"/>
</dbReference>
<gene>
    <name evidence="2" type="ORF">H9811_02395</name>
</gene>
<accession>A0A9D2J9A9</accession>
<sequence length="1084" mass="112781">MADFSINGEARIDTSQAEKSAQGLTEKLGDAMDKGVSKAGKASALISMGMNAISVAAGTALAQIGAQAVQMVATVVSTGLDFNRQMENYQLAFQNLLGDAQAANDALNAIKADAASTPFDVAGLVSANRLLISTGQSAEEARQVINALGNAVAASGGGIEELQRMAANLQQIANVGQAAAVDIKQFAYAGIDIYGILSDYTGKSREEVQKLKISYDLLAAALEAASAEGGRYAGAMEAYSQTLQGRMDTLADNAAQLAGALTEGLFEAQGQLVSAAAGWIDTLSTTLETEGPGAMMAAGVQIIFEFVQGAVSAMPQVTGAALQTVAQFLQGIVQNLPALFTSGGQIVGTLIEGILSSLPDLASCVSVLVSTIIETLFTTNWLSVGWQIVSGIGSGLLSGLASVGQSILDWASGVAQGVSDTLTFKLTPEEMDTNPYHKGSVKDDNYWKQVGEHFKATGQDQRNGDYTVTTQQAAGATFDLDKYLASLNATAAKTGGSLGETANQVETLADKITKADKALTESQNAYKTLTDAVQEYNEKGTISLSTWQDLMDLAPEYQALLSRQGNQLVIDTAAYNELSAAQRLEIETLVTQNGVTAEAIQLIDSLGLAAEETADKAGTAFSELKDKIQELVQGGPLEVILDLADALRSGDWASVAASVAEGLWLSITPEQQDIIYNWATQAVKAMNDGFAKAGWSGLANAVASVVQSLMDSGTDMGGLIAGLLNQVGISGGIQGLLSTIAELAPLVLGVAASAAAVAAGVVGVAKAFEYVISQSQLLQDKVQELTDAGQTLTDELTAALEVLQPVIDLSEEMLASLDRVTSTITDTLTGIGVELMESLLPVLTEIMDTLAPVADSMQPALEAAGDLLRTVLELFGTLASSALIALQPVLEAVGPLLETLALRLNTIATLVSNFLSPVLKVLGEVLNWLLQPILWVADAIQAAATFVVNLLNSVLGFFGLKTIDLPDGSAALKGDAFDKVTNALEDNTEAIQSQTNLIRNPPRYQTGGGGPSTGVTDYSAMLAAARAAVLAQNTRAVTNYDAGSGQTTARLNASWKGTSTTVLELDGREVARAVTPYVDQDMAF</sequence>
<dbReference type="AlphaFoldDB" id="A0A9D2J9A9"/>
<comment type="caution">
    <text evidence="2">The sequence shown here is derived from an EMBL/GenBank/DDBJ whole genome shotgun (WGS) entry which is preliminary data.</text>
</comment>
<dbReference type="NCBIfam" id="TIGR02675">
    <property type="entry name" value="tape_meas_nterm"/>
    <property type="match status" value="1"/>
</dbReference>
<organism evidence="2 3">
    <name type="scientific">Candidatus Gemmiger excrementigallinarum</name>
    <dbReference type="NCBI Taxonomy" id="2838609"/>
    <lineage>
        <taxon>Bacteria</taxon>
        <taxon>Bacillati</taxon>
        <taxon>Bacillota</taxon>
        <taxon>Clostridia</taxon>
        <taxon>Eubacteriales</taxon>
        <taxon>Gemmiger</taxon>
    </lineage>
</organism>
<reference evidence="2" key="1">
    <citation type="journal article" date="2021" name="PeerJ">
        <title>Extensive microbial diversity within the chicken gut microbiome revealed by metagenomics and culture.</title>
        <authorList>
            <person name="Gilroy R."/>
            <person name="Ravi A."/>
            <person name="Getino M."/>
            <person name="Pursley I."/>
            <person name="Horton D.L."/>
            <person name="Alikhan N.F."/>
            <person name="Baker D."/>
            <person name="Gharbi K."/>
            <person name="Hall N."/>
            <person name="Watson M."/>
            <person name="Adriaenssens E.M."/>
            <person name="Foster-Nyarko E."/>
            <person name="Jarju S."/>
            <person name="Secka A."/>
            <person name="Antonio M."/>
            <person name="Oren A."/>
            <person name="Chaudhuri R.R."/>
            <person name="La Ragione R."/>
            <person name="Hildebrand F."/>
            <person name="Pallen M.J."/>
        </authorList>
    </citation>
    <scope>NUCLEOTIDE SEQUENCE</scope>
    <source>
        <strain evidence="2">ChiSxjej1B13-11774</strain>
    </source>
</reference>
<name>A0A9D2J9A9_9FIRM</name>
<evidence type="ECO:0000313" key="2">
    <source>
        <dbReference type="EMBL" id="HIZ41391.1"/>
    </source>
</evidence>
<dbReference type="InterPro" id="IPR013491">
    <property type="entry name" value="Tape_meas_N"/>
</dbReference>
<protein>
    <submittedName>
        <fullName evidence="2">Tape measure protein</fullName>
    </submittedName>
</protein>
<reference evidence="2" key="2">
    <citation type="submission" date="2021-04" db="EMBL/GenBank/DDBJ databases">
        <authorList>
            <person name="Gilroy R."/>
        </authorList>
    </citation>
    <scope>NUCLEOTIDE SEQUENCE</scope>
    <source>
        <strain evidence="2">ChiSxjej1B13-11774</strain>
    </source>
</reference>
<evidence type="ECO:0000313" key="3">
    <source>
        <dbReference type="Proteomes" id="UP000824048"/>
    </source>
</evidence>
<dbReference type="Proteomes" id="UP000824048">
    <property type="component" value="Unassembled WGS sequence"/>
</dbReference>
<evidence type="ECO:0000259" key="1">
    <source>
        <dbReference type="Pfam" id="PF20155"/>
    </source>
</evidence>